<dbReference type="EMBL" id="LR797211">
    <property type="protein sequence ID" value="CAB4194539.1"/>
    <property type="molecule type" value="Genomic_DNA"/>
</dbReference>
<evidence type="ECO:0000313" key="3">
    <source>
        <dbReference type="EMBL" id="CAB4190487.1"/>
    </source>
</evidence>
<keyword evidence="1" id="KW-0472">Membrane</keyword>
<keyword evidence="1" id="KW-0812">Transmembrane</keyword>
<evidence type="ECO:0000313" key="4">
    <source>
        <dbReference type="EMBL" id="CAB4194539.1"/>
    </source>
</evidence>
<dbReference type="EMBL" id="LR796510">
    <property type="protein sequence ID" value="CAB4148449.1"/>
    <property type="molecule type" value="Genomic_DNA"/>
</dbReference>
<keyword evidence="1" id="KW-1133">Transmembrane helix</keyword>
<protein>
    <submittedName>
        <fullName evidence="2">Uncharacterized protein</fullName>
    </submittedName>
</protein>
<feature type="transmembrane region" description="Helical" evidence="1">
    <location>
        <begin position="54"/>
        <end position="72"/>
    </location>
</feature>
<accession>A0A6J5MXM7</accession>
<sequence>MDARMEDLGRRVENIESKVTTIHESVQKIVVSLESRDAADRQTKSLVRWIMPDGAAAIAIVIAIIAIAVRFLP</sequence>
<proteinExistence type="predicted"/>
<evidence type="ECO:0000313" key="2">
    <source>
        <dbReference type="EMBL" id="CAB4148449.1"/>
    </source>
</evidence>
<gene>
    <name evidence="3" type="ORF">UFOVP1191_64</name>
    <name evidence="4" type="ORF">UFOVP1252_114</name>
    <name evidence="2" type="ORF">UFOVP529_6</name>
</gene>
<dbReference type="EMBL" id="LR797158">
    <property type="protein sequence ID" value="CAB4190487.1"/>
    <property type="molecule type" value="Genomic_DNA"/>
</dbReference>
<reference evidence="2" key="1">
    <citation type="submission" date="2020-04" db="EMBL/GenBank/DDBJ databases">
        <authorList>
            <person name="Chiriac C."/>
            <person name="Salcher M."/>
            <person name="Ghai R."/>
            <person name="Kavagutti S V."/>
        </authorList>
    </citation>
    <scope>NUCLEOTIDE SEQUENCE</scope>
</reference>
<organism evidence="2">
    <name type="scientific">uncultured Caudovirales phage</name>
    <dbReference type="NCBI Taxonomy" id="2100421"/>
    <lineage>
        <taxon>Viruses</taxon>
        <taxon>Duplodnaviria</taxon>
        <taxon>Heunggongvirae</taxon>
        <taxon>Uroviricota</taxon>
        <taxon>Caudoviricetes</taxon>
        <taxon>Peduoviridae</taxon>
        <taxon>Maltschvirus</taxon>
        <taxon>Maltschvirus maltsch</taxon>
    </lineage>
</organism>
<evidence type="ECO:0000256" key="1">
    <source>
        <dbReference type="SAM" id="Phobius"/>
    </source>
</evidence>
<name>A0A6J5MXM7_9CAUD</name>